<evidence type="ECO:0000313" key="2">
    <source>
        <dbReference type="Proteomes" id="UP000509702"/>
    </source>
</evidence>
<protein>
    <submittedName>
        <fullName evidence="1">Uncharacterized protein</fullName>
    </submittedName>
</protein>
<dbReference type="KEGG" id="aoz:HUE56_19740"/>
<accession>A0A6N1AN26</accession>
<reference evidence="1 2" key="1">
    <citation type="submission" date="2020-06" db="EMBL/GenBank/DDBJ databases">
        <title>Complete genome of Azosprillum oryzae KACC14407.</title>
        <authorList>
            <person name="Kim M."/>
            <person name="Park Y.-J."/>
            <person name="Shin J.-H."/>
        </authorList>
    </citation>
    <scope>NUCLEOTIDE SEQUENCE [LARGE SCALE GENOMIC DNA]</scope>
    <source>
        <strain evidence="1 2">KACC 14407</strain>
    </source>
</reference>
<dbReference type="AlphaFoldDB" id="A0A6N1AN26"/>
<dbReference type="EMBL" id="CP054619">
    <property type="protein sequence ID" value="QKS52598.1"/>
    <property type="molecule type" value="Genomic_DNA"/>
</dbReference>
<name>A0A6N1AN26_9PROT</name>
<sequence>MTSQAFVAVWEFKTTDNDDVIINGKMSHPSSRPAGQGWAESEVRMHTTVWVRKRYQLLEDVGKPFPEELTHFELALLKSDAAYARDFAK</sequence>
<evidence type="ECO:0000313" key="1">
    <source>
        <dbReference type="EMBL" id="QKS52598.1"/>
    </source>
</evidence>
<keyword evidence="2" id="KW-1185">Reference proteome</keyword>
<dbReference type="RefSeq" id="WP_149197390.1">
    <property type="nucleotide sequence ID" value="NZ_BSOV01000019.1"/>
</dbReference>
<dbReference type="Proteomes" id="UP000509702">
    <property type="component" value="Chromosome"/>
</dbReference>
<organism evidence="1 2">
    <name type="scientific">Azospirillum oryzae</name>
    <dbReference type="NCBI Taxonomy" id="286727"/>
    <lineage>
        <taxon>Bacteria</taxon>
        <taxon>Pseudomonadati</taxon>
        <taxon>Pseudomonadota</taxon>
        <taxon>Alphaproteobacteria</taxon>
        <taxon>Rhodospirillales</taxon>
        <taxon>Azospirillaceae</taxon>
        <taxon>Azospirillum</taxon>
    </lineage>
</organism>
<gene>
    <name evidence="1" type="ORF">HUE56_19740</name>
</gene>
<proteinExistence type="predicted"/>